<dbReference type="Pfam" id="PF01565">
    <property type="entry name" value="FAD_binding_4"/>
    <property type="match status" value="1"/>
</dbReference>
<dbReference type="PROSITE" id="PS51387">
    <property type="entry name" value="FAD_PCMH"/>
    <property type="match status" value="1"/>
</dbReference>
<dbReference type="PROSITE" id="PS00862">
    <property type="entry name" value="OX2_COVAL_FAD"/>
    <property type="match status" value="1"/>
</dbReference>
<name>A0A177FEV9_9EURO</name>
<dbReference type="GeneID" id="34598238"/>
<dbReference type="Proteomes" id="UP000077002">
    <property type="component" value="Unassembled WGS sequence"/>
</dbReference>
<sequence length="472" mass="52837">MSPTSLSDEHKYIGRDHSQYEELRTRYFNARVPAAMPAAISCPSTTADVVKAVKQAAALGQPIGVRAGGHLFPCCSLLEGGLLIDVKHLNSSIDYDASTKIISFGPGRISKELAEACTGLNRFFPFGHSPTVAAGGFLLCGGQGWFCRGWGLTSDSWILEMEIVTAEGQVVIASREKNTDLFWAARGSGQGFFGIVTRFWARTMPARQLYTTTLIFNASNNWRKICIWMLDTNDRTPRYGVETAAATIYANKNSLPLGDEITDKTLLMAIEVIAYADSEGEARTMLSEYDKIPEDLKKLLVVKTDLQHKTWKRLFDDQDALNPCGQGERWQCDSILSSPKVSREELVRTMEGPMCDLPSRRSVGCIYIAECYPDAADMAGSLPQQYYMSTMTCWTDPTDDTRMREWMYDQYSKASAVGVGQYIADYDVTHRKEKVMSEANLQKWLKVRAQWDPEERFPAYKNFAFTGIESKS</sequence>
<evidence type="ECO:0000256" key="3">
    <source>
        <dbReference type="ARBA" id="ARBA00022630"/>
    </source>
</evidence>
<evidence type="ECO:0000313" key="8">
    <source>
        <dbReference type="Proteomes" id="UP000077002"/>
    </source>
</evidence>
<dbReference type="EMBL" id="LVKK01000014">
    <property type="protein sequence ID" value="OAG42783.1"/>
    <property type="molecule type" value="Genomic_DNA"/>
</dbReference>
<keyword evidence="8" id="KW-1185">Reference proteome</keyword>
<dbReference type="GO" id="GO:0071949">
    <property type="term" value="F:FAD binding"/>
    <property type="evidence" value="ECO:0007669"/>
    <property type="project" value="InterPro"/>
</dbReference>
<dbReference type="GO" id="GO:0016491">
    <property type="term" value="F:oxidoreductase activity"/>
    <property type="evidence" value="ECO:0007669"/>
    <property type="project" value="UniProtKB-KW"/>
</dbReference>
<comment type="cofactor">
    <cofactor evidence="1">
        <name>FAD</name>
        <dbReference type="ChEBI" id="CHEBI:57692"/>
    </cofactor>
</comment>
<dbReference type="InterPro" id="IPR006094">
    <property type="entry name" value="Oxid_FAD_bind_N"/>
</dbReference>
<accession>A0A177FEV9</accession>
<gene>
    <name evidence="7" type="ORF">AYO21_03066</name>
</gene>
<reference evidence="7 8" key="1">
    <citation type="submission" date="2016-03" db="EMBL/GenBank/DDBJ databases">
        <title>Draft genome sequence of the Fonsecaea monophora CBS 269.37.</title>
        <authorList>
            <person name="Bombassaro A."/>
            <person name="Vinicius W.A."/>
            <person name="De Hoog S."/>
            <person name="Sun J."/>
            <person name="Souza E.M."/>
            <person name="Raittz R.T."/>
            <person name="Costa F."/>
            <person name="Leao A.C."/>
            <person name="Tadra-Sfeir M.Z."/>
            <person name="Baura V."/>
            <person name="Balsanelli E."/>
            <person name="Pedrosa F.O."/>
            <person name="Moreno L.F."/>
            <person name="Steffens M.B."/>
            <person name="Xi L."/>
            <person name="Bocca A.L."/>
            <person name="Felipe M.S."/>
            <person name="Teixeira M."/>
            <person name="Telles Filho F.Q."/>
            <person name="Azevedo C.M."/>
            <person name="Gomes R."/>
            <person name="Vicente V.A."/>
        </authorList>
    </citation>
    <scope>NUCLEOTIDE SEQUENCE [LARGE SCALE GENOMIC DNA]</scope>
    <source>
        <strain evidence="7 8">CBS 269.37</strain>
    </source>
</reference>
<proteinExistence type="inferred from homology"/>
<feature type="domain" description="FAD-binding PCMH-type" evidence="6">
    <location>
        <begin position="33"/>
        <end position="206"/>
    </location>
</feature>
<dbReference type="OrthoDB" id="415825at2759"/>
<keyword evidence="3" id="KW-0285">Flavoprotein</keyword>
<dbReference type="RefSeq" id="XP_022514735.1">
    <property type="nucleotide sequence ID" value="XM_022653041.1"/>
</dbReference>
<dbReference type="Gene3D" id="3.30.43.10">
    <property type="entry name" value="Uridine Diphospho-n-acetylenolpyruvylglucosamine Reductase, domain 2"/>
    <property type="match status" value="1"/>
</dbReference>
<dbReference type="InterPro" id="IPR016167">
    <property type="entry name" value="FAD-bd_PCMH_sub1"/>
</dbReference>
<dbReference type="Gene3D" id="3.40.462.20">
    <property type="match status" value="1"/>
</dbReference>
<dbReference type="InterPro" id="IPR036318">
    <property type="entry name" value="FAD-bd_PCMH-like_sf"/>
</dbReference>
<evidence type="ECO:0000256" key="4">
    <source>
        <dbReference type="ARBA" id="ARBA00022827"/>
    </source>
</evidence>
<evidence type="ECO:0000313" key="7">
    <source>
        <dbReference type="EMBL" id="OAG42783.1"/>
    </source>
</evidence>
<evidence type="ECO:0000256" key="2">
    <source>
        <dbReference type="ARBA" id="ARBA00005466"/>
    </source>
</evidence>
<dbReference type="PANTHER" id="PTHR42973">
    <property type="entry name" value="BINDING OXIDOREDUCTASE, PUTATIVE (AFU_ORTHOLOGUE AFUA_1G17690)-RELATED"/>
    <property type="match status" value="1"/>
</dbReference>
<dbReference type="PANTHER" id="PTHR42973:SF39">
    <property type="entry name" value="FAD-BINDING PCMH-TYPE DOMAIN-CONTAINING PROTEIN"/>
    <property type="match status" value="1"/>
</dbReference>
<dbReference type="InterPro" id="IPR050416">
    <property type="entry name" value="FAD-linked_Oxidoreductase"/>
</dbReference>
<comment type="caution">
    <text evidence="7">The sequence shown here is derived from an EMBL/GenBank/DDBJ whole genome shotgun (WGS) entry which is preliminary data.</text>
</comment>
<dbReference type="InterPro" id="IPR006093">
    <property type="entry name" value="Oxy_OxRdtase_FAD_BS"/>
</dbReference>
<comment type="similarity">
    <text evidence="2">Belongs to the oxygen-dependent FAD-linked oxidoreductase family.</text>
</comment>
<keyword evidence="5" id="KW-0560">Oxidoreductase</keyword>
<dbReference type="InterPro" id="IPR016166">
    <property type="entry name" value="FAD-bd_PCMH"/>
</dbReference>
<evidence type="ECO:0000256" key="5">
    <source>
        <dbReference type="ARBA" id="ARBA00023002"/>
    </source>
</evidence>
<evidence type="ECO:0000256" key="1">
    <source>
        <dbReference type="ARBA" id="ARBA00001974"/>
    </source>
</evidence>
<organism evidence="7 8">
    <name type="scientific">Fonsecaea monophora</name>
    <dbReference type="NCBI Taxonomy" id="254056"/>
    <lineage>
        <taxon>Eukaryota</taxon>
        <taxon>Fungi</taxon>
        <taxon>Dikarya</taxon>
        <taxon>Ascomycota</taxon>
        <taxon>Pezizomycotina</taxon>
        <taxon>Eurotiomycetes</taxon>
        <taxon>Chaetothyriomycetidae</taxon>
        <taxon>Chaetothyriales</taxon>
        <taxon>Herpotrichiellaceae</taxon>
        <taxon>Fonsecaea</taxon>
    </lineage>
</organism>
<protein>
    <recommendedName>
        <fullName evidence="6">FAD-binding PCMH-type domain-containing protein</fullName>
    </recommendedName>
</protein>
<dbReference type="Gene3D" id="3.30.465.10">
    <property type="match status" value="1"/>
</dbReference>
<dbReference type="AlphaFoldDB" id="A0A177FEV9"/>
<dbReference type="InterPro" id="IPR016169">
    <property type="entry name" value="FAD-bd_PCMH_sub2"/>
</dbReference>
<evidence type="ECO:0000259" key="6">
    <source>
        <dbReference type="PROSITE" id="PS51387"/>
    </source>
</evidence>
<dbReference type="SUPFAM" id="SSF56176">
    <property type="entry name" value="FAD-binding/transporter-associated domain-like"/>
    <property type="match status" value="1"/>
</dbReference>
<keyword evidence="4" id="KW-0274">FAD</keyword>